<dbReference type="VEuPathDB" id="VectorBase:GAUT020213"/>
<organism evidence="1 2">
    <name type="scientific">Glossina austeni</name>
    <name type="common">Savannah tsetse fly</name>
    <dbReference type="NCBI Taxonomy" id="7395"/>
    <lineage>
        <taxon>Eukaryota</taxon>
        <taxon>Metazoa</taxon>
        <taxon>Ecdysozoa</taxon>
        <taxon>Arthropoda</taxon>
        <taxon>Hexapoda</taxon>
        <taxon>Insecta</taxon>
        <taxon>Pterygota</taxon>
        <taxon>Neoptera</taxon>
        <taxon>Endopterygota</taxon>
        <taxon>Diptera</taxon>
        <taxon>Brachycera</taxon>
        <taxon>Muscomorpha</taxon>
        <taxon>Hippoboscoidea</taxon>
        <taxon>Glossinidae</taxon>
        <taxon>Glossina</taxon>
    </lineage>
</organism>
<dbReference type="Proteomes" id="UP000078200">
    <property type="component" value="Unassembled WGS sequence"/>
</dbReference>
<protein>
    <submittedName>
        <fullName evidence="1">Uncharacterized protein</fullName>
    </submittedName>
</protein>
<dbReference type="AlphaFoldDB" id="A0A1A9UYW3"/>
<name>A0A1A9UYW3_GLOAU</name>
<sequence length="114" mass="13173">MRKLIKVIVIPGIKPTKQAKWTKQWIIRVEMRESQTNILPHLKSPLTAKYLTKSTDEAQRRANYDRPTEILLSISNMVHFPTTKASTFRISQTITHSALYKMTIVTEDAFCVKV</sequence>
<evidence type="ECO:0000313" key="2">
    <source>
        <dbReference type="Proteomes" id="UP000078200"/>
    </source>
</evidence>
<dbReference type="EnsemblMetazoa" id="GAUT020213-RA">
    <property type="protein sequence ID" value="GAUT020213-PA"/>
    <property type="gene ID" value="GAUT020213"/>
</dbReference>
<reference evidence="1" key="1">
    <citation type="submission" date="2020-05" db="UniProtKB">
        <authorList>
            <consortium name="EnsemblMetazoa"/>
        </authorList>
    </citation>
    <scope>IDENTIFICATION</scope>
    <source>
        <strain evidence="1">TTRI</strain>
    </source>
</reference>
<accession>A0A1A9UYW3</accession>
<keyword evidence="2" id="KW-1185">Reference proteome</keyword>
<proteinExistence type="predicted"/>
<evidence type="ECO:0000313" key="1">
    <source>
        <dbReference type="EnsemblMetazoa" id="GAUT020213-PA"/>
    </source>
</evidence>